<dbReference type="SUPFAM" id="SSF51161">
    <property type="entry name" value="Trimeric LpxA-like enzymes"/>
    <property type="match status" value="1"/>
</dbReference>
<evidence type="ECO:0000256" key="1">
    <source>
        <dbReference type="ARBA" id="ARBA00010443"/>
    </source>
</evidence>
<dbReference type="PANTHER" id="PTHR43523:SF6">
    <property type="entry name" value="GLYCOGEN BIOSYNTHESIS PROTEIN GLGD"/>
    <property type="match status" value="1"/>
</dbReference>
<dbReference type="CDD" id="cd04651">
    <property type="entry name" value="LbH_G1P_AT_C"/>
    <property type="match status" value="1"/>
</dbReference>
<dbReference type="InterPro" id="IPR056818">
    <property type="entry name" value="GlmU/GlgC-like_hexapep"/>
</dbReference>
<evidence type="ECO:0000259" key="3">
    <source>
        <dbReference type="Pfam" id="PF00483"/>
    </source>
</evidence>
<dbReference type="Gene3D" id="2.160.10.10">
    <property type="entry name" value="Hexapeptide repeat proteins"/>
    <property type="match status" value="1"/>
</dbReference>
<dbReference type="Gene3D" id="3.90.550.10">
    <property type="entry name" value="Spore Coat Polysaccharide Biosynthesis Protein SpsA, Chain A"/>
    <property type="match status" value="1"/>
</dbReference>
<dbReference type="Proteomes" id="UP000298246">
    <property type="component" value="Unassembled WGS sequence"/>
</dbReference>
<organism evidence="5 6">
    <name type="scientific">Paenibacillus athensensis</name>
    <dbReference type="NCBI Taxonomy" id="1967502"/>
    <lineage>
        <taxon>Bacteria</taxon>
        <taxon>Bacillati</taxon>
        <taxon>Bacillota</taxon>
        <taxon>Bacilli</taxon>
        <taxon>Bacillales</taxon>
        <taxon>Paenibacillaceae</taxon>
        <taxon>Paenibacillus</taxon>
    </lineage>
</organism>
<dbReference type="InterPro" id="IPR029044">
    <property type="entry name" value="Nucleotide-diphossugar_trans"/>
</dbReference>
<evidence type="ECO:0000259" key="4">
    <source>
        <dbReference type="Pfam" id="PF24894"/>
    </source>
</evidence>
<dbReference type="InterPro" id="IPR011004">
    <property type="entry name" value="Trimer_LpxA-like_sf"/>
</dbReference>
<keyword evidence="5" id="KW-0548">Nucleotidyltransferase</keyword>
<dbReference type="GO" id="GO:0005978">
    <property type="term" value="P:glycogen biosynthetic process"/>
    <property type="evidence" value="ECO:0007669"/>
    <property type="project" value="UniProtKB-KW"/>
</dbReference>
<protein>
    <submittedName>
        <fullName evidence="5">Glucose-1-phosphate adenylyltransferase subunit GlgD</fullName>
    </submittedName>
</protein>
<dbReference type="Pfam" id="PF00483">
    <property type="entry name" value="NTP_transferase"/>
    <property type="match status" value="1"/>
</dbReference>
<keyword evidence="2" id="KW-0320">Glycogen biosynthesis</keyword>
<dbReference type="InterPro" id="IPR005835">
    <property type="entry name" value="NTP_transferase_dom"/>
</dbReference>
<evidence type="ECO:0000313" key="6">
    <source>
        <dbReference type="Proteomes" id="UP000298246"/>
    </source>
</evidence>
<evidence type="ECO:0000313" key="5">
    <source>
        <dbReference type="EMBL" id="TFE86355.1"/>
    </source>
</evidence>
<feature type="domain" description="Glucose-1-phosphate adenylyltransferase/Bifunctional protein GlmU-like C-terminal hexapeptide" evidence="4">
    <location>
        <begin position="294"/>
        <end position="361"/>
    </location>
</feature>
<comment type="similarity">
    <text evidence="1">Belongs to the bacterial/plant glucose-1-phosphate adenylyltransferase family.</text>
</comment>
<dbReference type="AlphaFoldDB" id="A0A4Y8PYG8"/>
<keyword evidence="6" id="KW-1185">Reference proteome</keyword>
<dbReference type="PANTHER" id="PTHR43523">
    <property type="entry name" value="GLUCOSE-1-PHOSPHATE ADENYLYLTRANSFERASE-RELATED"/>
    <property type="match status" value="1"/>
</dbReference>
<name>A0A4Y8PYG8_9BACL</name>
<comment type="caution">
    <text evidence="5">The sequence shown here is derived from an EMBL/GenBank/DDBJ whole genome shotgun (WGS) entry which is preliminary data.</text>
</comment>
<keyword evidence="5" id="KW-0808">Transferase</keyword>
<dbReference type="NCBIfam" id="TIGR02092">
    <property type="entry name" value="glgD"/>
    <property type="match status" value="1"/>
</dbReference>
<accession>A0A4Y8PYG8</accession>
<dbReference type="SUPFAM" id="SSF53448">
    <property type="entry name" value="Nucleotide-diphospho-sugar transferases"/>
    <property type="match status" value="1"/>
</dbReference>
<dbReference type="EMBL" id="MYFO01000019">
    <property type="protein sequence ID" value="TFE86355.1"/>
    <property type="molecule type" value="Genomic_DNA"/>
</dbReference>
<sequence length="377" mass="40887">MMEPMLGLINLMEEPGGLDELTRNRCLGAVPFAGRYRLIDFALSNLCDSGIRQVAVLSHPKAGSLLAHIGDGGSWGLDAAEEAGGSGGLTVLPHTSAPPGAGGLELLASHADYLRGRSETYALLAPSGVLYRMDFRTMLEHHEQSGADITVLYKRLTPKERESFVNGAFHLELDATGRVAAAQWRTLSLPGEHDVLYLGTMLMKRTLLLELLGTSRGTGAAQVHDSVWSRLDELDVRGCASHGYFAIIDSLDSYYAHSMGLLHPQGWRELLHNRERLHTRPGDEQPTACPDSALVRNSFIAPSCRIEGVVENSIIFPGVSMEKGAVVRNSIVMNDCEIAASATLDRVILDKLVQVESGSVLTGEMRQPYVAAKYQVV</sequence>
<dbReference type="OrthoDB" id="9801810at2"/>
<dbReference type="RefSeq" id="WP_134754149.1">
    <property type="nucleotide sequence ID" value="NZ_MYFO02000014.1"/>
</dbReference>
<dbReference type="InterPro" id="IPR011831">
    <property type="entry name" value="ADP-Glc_PPase"/>
</dbReference>
<proteinExistence type="inferred from homology"/>
<evidence type="ECO:0000256" key="2">
    <source>
        <dbReference type="ARBA" id="ARBA00023056"/>
    </source>
</evidence>
<dbReference type="Pfam" id="PF24894">
    <property type="entry name" value="Hexapep_GlmU"/>
    <property type="match status" value="1"/>
</dbReference>
<dbReference type="GO" id="GO:0008878">
    <property type="term" value="F:glucose-1-phosphate adenylyltransferase activity"/>
    <property type="evidence" value="ECO:0007669"/>
    <property type="project" value="InterPro"/>
</dbReference>
<reference evidence="5 6" key="1">
    <citation type="submission" date="2017-03" db="EMBL/GenBank/DDBJ databases">
        <title>Isolation of Levoglucosan Utilizing Bacteria.</title>
        <authorList>
            <person name="Arya A.S."/>
        </authorList>
    </citation>
    <scope>NUCLEOTIDE SEQUENCE [LARGE SCALE GENOMIC DNA]</scope>
    <source>
        <strain evidence="5 6">MEC069</strain>
    </source>
</reference>
<feature type="domain" description="Nucleotidyl transferase" evidence="3">
    <location>
        <begin position="20"/>
        <end position="163"/>
    </location>
</feature>
<dbReference type="InterPro" id="IPR011832">
    <property type="entry name" value="GlgDAde_trans"/>
</dbReference>
<gene>
    <name evidence="5" type="ORF">B5M42_14785</name>
</gene>